<evidence type="ECO:0000256" key="2">
    <source>
        <dbReference type="ARBA" id="ARBA00004496"/>
    </source>
</evidence>
<keyword evidence="7 9" id="KW-0413">Isomerase</keyword>
<dbReference type="PANTHER" id="PTHR47861">
    <property type="entry name" value="FKBP-TYPE PEPTIDYL-PROLYL CIS-TRANS ISOMERASE SLYD"/>
    <property type="match status" value="1"/>
</dbReference>
<dbReference type="RefSeq" id="WP_182166421.1">
    <property type="nucleotide sequence ID" value="NZ_JACFXV010000061.1"/>
</dbReference>
<keyword evidence="4" id="KW-0963">Cytoplasm</keyword>
<evidence type="ECO:0000313" key="13">
    <source>
        <dbReference type="Proteomes" id="UP000541109"/>
    </source>
</evidence>
<keyword evidence="6" id="KW-0143">Chaperone</keyword>
<comment type="caution">
    <text evidence="12">The sequence shown here is derived from an EMBL/GenBank/DDBJ whole genome shotgun (WGS) entry which is preliminary data.</text>
</comment>
<dbReference type="PROSITE" id="PS50059">
    <property type="entry name" value="FKBP_PPIASE"/>
    <property type="match status" value="1"/>
</dbReference>
<evidence type="ECO:0000256" key="4">
    <source>
        <dbReference type="ARBA" id="ARBA00022490"/>
    </source>
</evidence>
<proteinExistence type="inferred from homology"/>
<evidence type="ECO:0000256" key="10">
    <source>
        <dbReference type="RuleBase" id="RU003915"/>
    </source>
</evidence>
<dbReference type="InterPro" id="IPR046357">
    <property type="entry name" value="PPIase_dom_sf"/>
</dbReference>
<comment type="function">
    <text evidence="8">Also involved in hydrogenase metallocenter assembly, probably by participating in the nickel insertion step. This function in hydrogenase biosynthesis requires chaperone activity and the presence of the metal-binding domain, but not PPIase activity.</text>
</comment>
<name>A0A839AGT9_9HYPH</name>
<comment type="similarity">
    <text evidence="3 10">Belongs to the FKBP-type PPIase family.</text>
</comment>
<gene>
    <name evidence="12" type="ORF">H2509_14345</name>
</gene>
<organism evidence="12 13">
    <name type="scientific">Stappia albiluteola</name>
    <dbReference type="NCBI Taxonomy" id="2758565"/>
    <lineage>
        <taxon>Bacteria</taxon>
        <taxon>Pseudomonadati</taxon>
        <taxon>Pseudomonadota</taxon>
        <taxon>Alphaproteobacteria</taxon>
        <taxon>Hyphomicrobiales</taxon>
        <taxon>Stappiaceae</taxon>
        <taxon>Stappia</taxon>
    </lineage>
</organism>
<dbReference type="Gene3D" id="3.10.50.40">
    <property type="match status" value="1"/>
</dbReference>
<accession>A0A839AGT9</accession>
<dbReference type="GO" id="GO:0042026">
    <property type="term" value="P:protein refolding"/>
    <property type="evidence" value="ECO:0007669"/>
    <property type="project" value="UniProtKB-ARBA"/>
</dbReference>
<dbReference type="GO" id="GO:0003755">
    <property type="term" value="F:peptidyl-prolyl cis-trans isomerase activity"/>
    <property type="evidence" value="ECO:0007669"/>
    <property type="project" value="UniProtKB-UniRule"/>
</dbReference>
<evidence type="ECO:0000256" key="9">
    <source>
        <dbReference type="PROSITE-ProRule" id="PRU00277"/>
    </source>
</evidence>
<evidence type="ECO:0000256" key="8">
    <source>
        <dbReference type="ARBA" id="ARBA00037071"/>
    </source>
</evidence>
<keyword evidence="13" id="KW-1185">Reference proteome</keyword>
<dbReference type="SUPFAM" id="SSF54534">
    <property type="entry name" value="FKBP-like"/>
    <property type="match status" value="1"/>
</dbReference>
<dbReference type="InterPro" id="IPR001179">
    <property type="entry name" value="PPIase_FKBP_dom"/>
</dbReference>
<evidence type="ECO:0000256" key="3">
    <source>
        <dbReference type="ARBA" id="ARBA00006577"/>
    </source>
</evidence>
<evidence type="ECO:0000256" key="5">
    <source>
        <dbReference type="ARBA" id="ARBA00023110"/>
    </source>
</evidence>
<keyword evidence="5 9" id="KW-0697">Rotamase</keyword>
<comment type="catalytic activity">
    <reaction evidence="1 9 10">
        <text>[protein]-peptidylproline (omega=180) = [protein]-peptidylproline (omega=0)</text>
        <dbReference type="Rhea" id="RHEA:16237"/>
        <dbReference type="Rhea" id="RHEA-COMP:10747"/>
        <dbReference type="Rhea" id="RHEA-COMP:10748"/>
        <dbReference type="ChEBI" id="CHEBI:83833"/>
        <dbReference type="ChEBI" id="CHEBI:83834"/>
        <dbReference type="EC" id="5.2.1.8"/>
    </reaction>
</comment>
<evidence type="ECO:0000256" key="7">
    <source>
        <dbReference type="ARBA" id="ARBA00023235"/>
    </source>
</evidence>
<evidence type="ECO:0000313" key="12">
    <source>
        <dbReference type="EMBL" id="MBA5778306.1"/>
    </source>
</evidence>
<evidence type="ECO:0000256" key="1">
    <source>
        <dbReference type="ARBA" id="ARBA00000971"/>
    </source>
</evidence>
<comment type="subcellular location">
    <subcellularLocation>
        <location evidence="2">Cytoplasm</location>
    </subcellularLocation>
</comment>
<reference evidence="12 13" key="1">
    <citation type="submission" date="2020-07" db="EMBL/GenBank/DDBJ databases">
        <title>Stappia sp., F7233, whole genome shotgun sequencing project.</title>
        <authorList>
            <person name="Jiang S."/>
            <person name="Liu Z.W."/>
            <person name="Du Z.J."/>
        </authorList>
    </citation>
    <scope>NUCLEOTIDE SEQUENCE [LARGE SCALE GENOMIC DNA]</scope>
    <source>
        <strain evidence="12 13">F7233</strain>
    </source>
</reference>
<protein>
    <recommendedName>
        <fullName evidence="10">Peptidyl-prolyl cis-trans isomerase</fullName>
        <ecNumber evidence="10">5.2.1.8</ecNumber>
    </recommendedName>
</protein>
<dbReference type="Proteomes" id="UP000541109">
    <property type="component" value="Unassembled WGS sequence"/>
</dbReference>
<evidence type="ECO:0000259" key="11">
    <source>
        <dbReference type="PROSITE" id="PS50059"/>
    </source>
</evidence>
<dbReference type="EMBL" id="JACFXV010000061">
    <property type="protein sequence ID" value="MBA5778306.1"/>
    <property type="molecule type" value="Genomic_DNA"/>
</dbReference>
<dbReference type="AlphaFoldDB" id="A0A839AGT9"/>
<dbReference type="PANTHER" id="PTHR47861:SF3">
    <property type="entry name" value="FKBP-TYPE PEPTIDYL-PROLYL CIS-TRANS ISOMERASE SLYD"/>
    <property type="match status" value="1"/>
</dbReference>
<evidence type="ECO:0000256" key="6">
    <source>
        <dbReference type="ARBA" id="ARBA00023186"/>
    </source>
</evidence>
<dbReference type="EC" id="5.2.1.8" evidence="10"/>
<feature type="domain" description="PPIase FKBP-type" evidence="11">
    <location>
        <begin position="7"/>
        <end position="101"/>
    </location>
</feature>
<sequence length="145" mass="15561">MTMAKQGDIVRIHYTGRFDDGTEFDSSVGRSPLEFTLGAGEIIPGLEREIDGMAVGARKNVMISAEDAYGPHIAEHVQEVDRNLLPPEIVPTIGTRLQAESGDGRTVVFTITAADETTVTLDANHPLAGKDLVFEVELIEIATAA</sequence>
<dbReference type="GO" id="GO:0005737">
    <property type="term" value="C:cytoplasm"/>
    <property type="evidence" value="ECO:0007669"/>
    <property type="project" value="UniProtKB-SubCell"/>
</dbReference>
<dbReference type="Pfam" id="PF00254">
    <property type="entry name" value="FKBP_C"/>
    <property type="match status" value="1"/>
</dbReference>